<evidence type="ECO:0000313" key="5">
    <source>
        <dbReference type="Proteomes" id="UP000494256"/>
    </source>
</evidence>
<organism evidence="2 5">
    <name type="scientific">Arctia plantaginis</name>
    <name type="common">Wood tiger moth</name>
    <name type="synonym">Phalaena plantaginis</name>
    <dbReference type="NCBI Taxonomy" id="874455"/>
    <lineage>
        <taxon>Eukaryota</taxon>
        <taxon>Metazoa</taxon>
        <taxon>Ecdysozoa</taxon>
        <taxon>Arthropoda</taxon>
        <taxon>Hexapoda</taxon>
        <taxon>Insecta</taxon>
        <taxon>Pterygota</taxon>
        <taxon>Neoptera</taxon>
        <taxon>Endopterygota</taxon>
        <taxon>Lepidoptera</taxon>
        <taxon>Glossata</taxon>
        <taxon>Ditrysia</taxon>
        <taxon>Noctuoidea</taxon>
        <taxon>Erebidae</taxon>
        <taxon>Arctiinae</taxon>
        <taxon>Arctia</taxon>
    </lineage>
</organism>
<dbReference type="Proteomes" id="UP000494106">
    <property type="component" value="Unassembled WGS sequence"/>
</dbReference>
<evidence type="ECO:0000313" key="3">
    <source>
        <dbReference type="EMBL" id="CAB3232379.1"/>
    </source>
</evidence>
<dbReference type="EMBL" id="CADEBC010000477">
    <property type="protein sequence ID" value="CAB3232379.1"/>
    <property type="molecule type" value="Genomic_DNA"/>
</dbReference>
<name>A0A8S0Z8K6_ARCPL</name>
<feature type="signal peptide" evidence="1">
    <location>
        <begin position="1"/>
        <end position="19"/>
    </location>
</feature>
<dbReference type="EMBL" id="CADEBD010000286">
    <property type="protein sequence ID" value="CAB3229305.1"/>
    <property type="molecule type" value="Genomic_DNA"/>
</dbReference>
<gene>
    <name evidence="2" type="ORF">APLA_LOCUS3952</name>
    <name evidence="3" type="ORF">APLA_LOCUS4804</name>
</gene>
<keyword evidence="4" id="KW-1185">Reference proteome</keyword>
<proteinExistence type="predicted"/>
<reference evidence="4 5" key="1">
    <citation type="submission" date="2020-04" db="EMBL/GenBank/DDBJ databases">
        <authorList>
            <person name="Wallbank WR R."/>
            <person name="Pardo Diaz C."/>
            <person name="Kozak K."/>
            <person name="Martin S."/>
            <person name="Jiggins C."/>
            <person name="Moest M."/>
            <person name="Warren A I."/>
            <person name="Byers J.R.P. K."/>
            <person name="Montejo-Kovacevich G."/>
            <person name="Yen C E."/>
        </authorList>
    </citation>
    <scope>NUCLEOTIDE SEQUENCE [LARGE SCALE GENOMIC DNA]</scope>
</reference>
<keyword evidence="1" id="KW-0732">Signal</keyword>
<feature type="chain" id="PRO_5036272916" evidence="1">
    <location>
        <begin position="20"/>
        <end position="108"/>
    </location>
</feature>
<sequence>MKFALLLVAICMVLCLASGIENNTGRRLVNRPKFDIYGHRQKRSAVEGVKGGVRVHPLFEFPRRKPDLSVRKGEYICGNKVCKLEPGVVPKNCNGMCQYPILPKLNDN</sequence>
<dbReference type="Proteomes" id="UP000494256">
    <property type="component" value="Unassembled WGS sequence"/>
</dbReference>
<evidence type="ECO:0000256" key="1">
    <source>
        <dbReference type="SAM" id="SignalP"/>
    </source>
</evidence>
<dbReference type="AlphaFoldDB" id="A0A8S0Z8K6"/>
<evidence type="ECO:0000313" key="2">
    <source>
        <dbReference type="EMBL" id="CAB3229305.1"/>
    </source>
</evidence>
<dbReference type="OrthoDB" id="7438460at2759"/>
<evidence type="ECO:0000313" key="4">
    <source>
        <dbReference type="Proteomes" id="UP000494106"/>
    </source>
</evidence>
<protein>
    <submittedName>
        <fullName evidence="2">Uncharacterized protein</fullName>
    </submittedName>
</protein>
<accession>A0A8S0Z8K6</accession>
<comment type="caution">
    <text evidence="2">The sequence shown here is derived from an EMBL/GenBank/DDBJ whole genome shotgun (WGS) entry which is preliminary data.</text>
</comment>